<sequence length="161" mass="18526">MIRSMGCLLFVALLLAGCGTKIANDFRNEMRRQRALRGECRFVYSGRQNPNVVCPEDPEWENAQDERAEAIVLEKWALTVLQNTFYAQQGVDQRLAGMSPVAKARVLYEQYLHGYRGTTARKIIPAFHVLPETVFCFYAPERPFNHKGWFCAPVRKEWGEP</sequence>
<keyword evidence="1" id="KW-0732">Signal</keyword>
<dbReference type="EMBL" id="NAAD01000019">
    <property type="protein sequence ID" value="ORJ57509.1"/>
    <property type="molecule type" value="Genomic_DNA"/>
</dbReference>
<dbReference type="STRING" id="1969733.B5V00_13750"/>
<dbReference type="AlphaFoldDB" id="A0A1X0XXE2"/>
<evidence type="ECO:0000313" key="3">
    <source>
        <dbReference type="Proteomes" id="UP000193136"/>
    </source>
</evidence>
<gene>
    <name evidence="2" type="ORF">B5V00_13750</name>
</gene>
<dbReference type="RefSeq" id="WP_085011390.1">
    <property type="nucleotide sequence ID" value="NZ_NAAD01000019.1"/>
</dbReference>
<name>A0A1X0XXE2_9BACT</name>
<reference evidence="2 3" key="1">
    <citation type="submission" date="2017-03" db="EMBL/GenBank/DDBJ databases">
        <title>Genome sequence of Geothermobacter sp. EPR-M, Deep-Sea Iron Reducer.</title>
        <authorList>
            <person name="Tully B."/>
            <person name="Savalia P."/>
            <person name="Abuyen K."/>
            <person name="Baughan C."/>
            <person name="Romero E."/>
            <person name="Ronkowski C."/>
            <person name="Torres B."/>
            <person name="Tremblay J."/>
            <person name="Trujillo A."/>
            <person name="Tyler M."/>
            <person name="Perez-Rodriguez I."/>
            <person name="Amend J."/>
        </authorList>
    </citation>
    <scope>NUCLEOTIDE SEQUENCE [LARGE SCALE GENOMIC DNA]</scope>
    <source>
        <strain evidence="2 3">EPR-M</strain>
    </source>
</reference>
<feature type="chain" id="PRO_5012687739" description="Lipoprotein" evidence="1">
    <location>
        <begin position="24"/>
        <end position="161"/>
    </location>
</feature>
<evidence type="ECO:0008006" key="4">
    <source>
        <dbReference type="Google" id="ProtNLM"/>
    </source>
</evidence>
<dbReference type="PROSITE" id="PS51257">
    <property type="entry name" value="PROKAR_LIPOPROTEIN"/>
    <property type="match status" value="1"/>
</dbReference>
<dbReference type="OrthoDB" id="9835908at2"/>
<evidence type="ECO:0000256" key="1">
    <source>
        <dbReference type="SAM" id="SignalP"/>
    </source>
</evidence>
<comment type="caution">
    <text evidence="2">The sequence shown here is derived from an EMBL/GenBank/DDBJ whole genome shotgun (WGS) entry which is preliminary data.</text>
</comment>
<dbReference type="Proteomes" id="UP000193136">
    <property type="component" value="Unassembled WGS sequence"/>
</dbReference>
<accession>A0A1X0XXE2</accession>
<evidence type="ECO:0000313" key="2">
    <source>
        <dbReference type="EMBL" id="ORJ57509.1"/>
    </source>
</evidence>
<keyword evidence="3" id="KW-1185">Reference proteome</keyword>
<protein>
    <recommendedName>
        <fullName evidence="4">Lipoprotein</fullName>
    </recommendedName>
</protein>
<proteinExistence type="predicted"/>
<organism evidence="2 3">
    <name type="scientific">Geothermobacter hydrogeniphilus</name>
    <dbReference type="NCBI Taxonomy" id="1969733"/>
    <lineage>
        <taxon>Bacteria</taxon>
        <taxon>Pseudomonadati</taxon>
        <taxon>Thermodesulfobacteriota</taxon>
        <taxon>Desulfuromonadia</taxon>
        <taxon>Desulfuromonadales</taxon>
        <taxon>Geothermobacteraceae</taxon>
        <taxon>Geothermobacter</taxon>
    </lineage>
</organism>
<feature type="signal peptide" evidence="1">
    <location>
        <begin position="1"/>
        <end position="23"/>
    </location>
</feature>